<evidence type="ECO:0000256" key="8">
    <source>
        <dbReference type="ARBA" id="ARBA00022840"/>
    </source>
</evidence>
<protein>
    <recommendedName>
        <fullName evidence="24">Kinesin motor domain-containing protein</fullName>
    </recommendedName>
</protein>
<comment type="subcellular location">
    <subcellularLocation>
        <location evidence="3">Cytoplasm</location>
        <location evidence="3">Cytoskeleton</location>
    </subcellularLocation>
    <subcellularLocation>
        <location evidence="2">Nucleus</location>
    </subcellularLocation>
</comment>
<dbReference type="Pfam" id="PF25764">
    <property type="entry name" value="KIF21A_4th"/>
    <property type="match status" value="1"/>
</dbReference>
<feature type="domain" description="CRC" evidence="21">
    <location>
        <begin position="1072"/>
        <end position="1109"/>
    </location>
</feature>
<keyword evidence="4" id="KW-0963">Cytoplasm</keyword>
<dbReference type="PROSITE" id="PS51634">
    <property type="entry name" value="CRC"/>
    <property type="match status" value="1"/>
</dbReference>
<reference evidence="23" key="1">
    <citation type="journal article" date="2002" name="Science">
        <title>The draft genome of Ciona intestinalis: insights into chordate and vertebrate origins.</title>
        <authorList>
            <person name="Dehal P."/>
            <person name="Satou Y."/>
            <person name="Campbell R.K."/>
            <person name="Chapman J."/>
            <person name="Degnan B."/>
            <person name="De Tomaso A."/>
            <person name="Davidson B."/>
            <person name="Di Gregorio A."/>
            <person name="Gelpke M."/>
            <person name="Goodstein D.M."/>
            <person name="Harafuji N."/>
            <person name="Hastings K.E."/>
            <person name="Ho I."/>
            <person name="Hotta K."/>
            <person name="Huang W."/>
            <person name="Kawashima T."/>
            <person name="Lemaire P."/>
            <person name="Martinez D."/>
            <person name="Meinertzhagen I.A."/>
            <person name="Necula S."/>
            <person name="Nonaka M."/>
            <person name="Putnam N."/>
            <person name="Rash S."/>
            <person name="Saiga H."/>
            <person name="Satake M."/>
            <person name="Terry A."/>
            <person name="Yamada L."/>
            <person name="Wang H.G."/>
            <person name="Awazu S."/>
            <person name="Azumi K."/>
            <person name="Boore J."/>
            <person name="Branno M."/>
            <person name="Chin-Bow S."/>
            <person name="DeSantis R."/>
            <person name="Doyle S."/>
            <person name="Francino P."/>
            <person name="Keys D.N."/>
            <person name="Haga S."/>
            <person name="Hayashi H."/>
            <person name="Hino K."/>
            <person name="Imai K.S."/>
            <person name="Inaba K."/>
            <person name="Kano S."/>
            <person name="Kobayashi K."/>
            <person name="Kobayashi M."/>
            <person name="Lee B.I."/>
            <person name="Makabe K.W."/>
            <person name="Manohar C."/>
            <person name="Matassi G."/>
            <person name="Medina M."/>
            <person name="Mochizuki Y."/>
            <person name="Mount S."/>
            <person name="Morishita T."/>
            <person name="Miura S."/>
            <person name="Nakayama A."/>
            <person name="Nishizaka S."/>
            <person name="Nomoto H."/>
            <person name="Ohta F."/>
            <person name="Oishi K."/>
            <person name="Rigoutsos I."/>
            <person name="Sano M."/>
            <person name="Sasaki A."/>
            <person name="Sasakura Y."/>
            <person name="Shoguchi E."/>
            <person name="Shin-i T."/>
            <person name="Spagnuolo A."/>
            <person name="Stainier D."/>
            <person name="Suzuki M.M."/>
            <person name="Tassy O."/>
            <person name="Takatori N."/>
            <person name="Tokuoka M."/>
            <person name="Yagi K."/>
            <person name="Yoshizaki F."/>
            <person name="Wada S."/>
            <person name="Zhang C."/>
            <person name="Hyatt P.D."/>
            <person name="Larimer F."/>
            <person name="Detter C."/>
            <person name="Doggett N."/>
            <person name="Glavina T."/>
            <person name="Hawkins T."/>
            <person name="Richardson P."/>
            <person name="Lucas S."/>
            <person name="Kohara Y."/>
            <person name="Levine M."/>
            <person name="Satoh N."/>
            <person name="Rokhsar D.S."/>
        </authorList>
    </citation>
    <scope>NUCLEOTIDE SEQUENCE [LARGE SCALE GENOMIC DNA]</scope>
</reference>
<dbReference type="PRINTS" id="PR00380">
    <property type="entry name" value="KINESINHEAVY"/>
</dbReference>
<name>F6Z2U1_CIOIN</name>
<evidence type="ECO:0000313" key="22">
    <source>
        <dbReference type="Ensembl" id="ENSCINP00000010489.3"/>
    </source>
</evidence>
<dbReference type="GO" id="GO:0051536">
    <property type="term" value="F:iron-sulfur cluster binding"/>
    <property type="evidence" value="ECO:0007669"/>
    <property type="project" value="UniProtKB-KW"/>
</dbReference>
<dbReference type="InterPro" id="IPR027640">
    <property type="entry name" value="Kinesin-like_fam"/>
</dbReference>
<feature type="region of interest" description="Disordered" evidence="19">
    <location>
        <begin position="706"/>
        <end position="740"/>
    </location>
</feature>
<dbReference type="PANTHER" id="PTHR47969:SF15">
    <property type="entry name" value="CHROMOSOME-ASSOCIATED KINESIN KIF4A-RELATED"/>
    <property type="match status" value="1"/>
</dbReference>
<dbReference type="GO" id="GO:0046872">
    <property type="term" value="F:metal ion binding"/>
    <property type="evidence" value="ECO:0007669"/>
    <property type="project" value="UniProtKB-KW"/>
</dbReference>
<dbReference type="GO" id="GO:0003777">
    <property type="term" value="F:microtubule motor activity"/>
    <property type="evidence" value="ECO:0000318"/>
    <property type="project" value="GO_Central"/>
</dbReference>
<feature type="compositionally biased region" description="Polar residues" evidence="19">
    <location>
        <begin position="721"/>
        <end position="737"/>
    </location>
</feature>
<dbReference type="SMART" id="SM00129">
    <property type="entry name" value="KISc"/>
    <property type="match status" value="1"/>
</dbReference>
<dbReference type="Pfam" id="PF00225">
    <property type="entry name" value="Kinesin"/>
    <property type="match status" value="1"/>
</dbReference>
<dbReference type="Proteomes" id="UP000008144">
    <property type="component" value="Chromosome 14"/>
</dbReference>
<dbReference type="GO" id="GO:0003677">
    <property type="term" value="F:DNA binding"/>
    <property type="evidence" value="ECO:0007669"/>
    <property type="project" value="UniProtKB-KW"/>
</dbReference>
<evidence type="ECO:0000256" key="9">
    <source>
        <dbReference type="ARBA" id="ARBA00023004"/>
    </source>
</evidence>
<keyword evidence="7 17" id="KW-0547">Nucleotide-binding</keyword>
<keyword evidence="10" id="KW-0411">Iron-sulfur</keyword>
<dbReference type="GeneTree" id="ENSGT00940000169248"/>
<reference evidence="22" key="2">
    <citation type="journal article" date="2008" name="Genome Biol.">
        <title>Improved genome assembly and evidence-based global gene model set for the chordate Ciona intestinalis: new insight into intron and operon populations.</title>
        <authorList>
            <person name="Satou Y."/>
            <person name="Mineta K."/>
            <person name="Ogasawara M."/>
            <person name="Sasakura Y."/>
            <person name="Shoguchi E."/>
            <person name="Ueno K."/>
            <person name="Yamada L."/>
            <person name="Matsumoto J."/>
            <person name="Wasserscheid J."/>
            <person name="Dewar K."/>
            <person name="Wiley G.B."/>
            <person name="Macmil S.L."/>
            <person name="Roe B.A."/>
            <person name="Zeller R.W."/>
            <person name="Hastings K.E."/>
            <person name="Lemaire P."/>
            <person name="Lindquist E."/>
            <person name="Endo T."/>
            <person name="Hotta K."/>
            <person name="Inaba K."/>
        </authorList>
    </citation>
    <scope>NUCLEOTIDE SEQUENCE [LARGE SCALE GENOMIC DNA]</scope>
    <source>
        <strain evidence="22">wild type</strain>
    </source>
</reference>
<evidence type="ECO:0000259" key="20">
    <source>
        <dbReference type="PROSITE" id="PS50067"/>
    </source>
</evidence>
<keyword evidence="11 18" id="KW-0175">Coiled coil</keyword>
<feature type="coiled-coil region" evidence="18">
    <location>
        <begin position="350"/>
        <end position="442"/>
    </location>
</feature>
<evidence type="ECO:0000259" key="21">
    <source>
        <dbReference type="PROSITE" id="PS51634"/>
    </source>
</evidence>
<dbReference type="FunFam" id="3.40.850.10:FF:000038">
    <property type="entry name" value="chromosome-associated kinesin KIF4A"/>
    <property type="match status" value="1"/>
</dbReference>
<dbReference type="InterPro" id="IPR019821">
    <property type="entry name" value="Kinesin_motor_CS"/>
</dbReference>
<feature type="binding site" evidence="17">
    <location>
        <begin position="87"/>
        <end position="94"/>
    </location>
    <ligand>
        <name>ATP</name>
        <dbReference type="ChEBI" id="CHEBI:30616"/>
    </ligand>
</feature>
<evidence type="ECO:0000256" key="12">
    <source>
        <dbReference type="ARBA" id="ARBA00023125"/>
    </source>
</evidence>
<comment type="similarity">
    <text evidence="17">Belongs to the TRAFAC class myosin-kinesin ATPase superfamily. Kinesin family.</text>
</comment>
<dbReference type="FunCoup" id="F6Z2U1">
    <property type="interactions" value="192"/>
</dbReference>
<dbReference type="PANTHER" id="PTHR47969">
    <property type="entry name" value="CHROMOSOME-ASSOCIATED KINESIN KIF4A-RELATED"/>
    <property type="match status" value="1"/>
</dbReference>
<evidence type="ECO:0000256" key="15">
    <source>
        <dbReference type="ARBA" id="ARBA00023242"/>
    </source>
</evidence>
<keyword evidence="12" id="KW-0238">DNA-binding</keyword>
<evidence type="ECO:0000256" key="2">
    <source>
        <dbReference type="ARBA" id="ARBA00004123"/>
    </source>
</evidence>
<keyword evidence="23" id="KW-1185">Reference proteome</keyword>
<feature type="coiled-coil region" evidence="18">
    <location>
        <begin position="960"/>
        <end position="987"/>
    </location>
</feature>
<keyword evidence="15" id="KW-0539">Nucleus</keyword>
<organism evidence="22 23">
    <name type="scientific">Ciona intestinalis</name>
    <name type="common">Transparent sea squirt</name>
    <name type="synonym">Ascidia intestinalis</name>
    <dbReference type="NCBI Taxonomy" id="7719"/>
    <lineage>
        <taxon>Eukaryota</taxon>
        <taxon>Metazoa</taxon>
        <taxon>Chordata</taxon>
        <taxon>Tunicata</taxon>
        <taxon>Ascidiacea</taxon>
        <taxon>Phlebobranchia</taxon>
        <taxon>Cionidae</taxon>
        <taxon>Ciona</taxon>
    </lineage>
</organism>
<dbReference type="InterPro" id="IPR036961">
    <property type="entry name" value="Kinesin_motor_dom_sf"/>
</dbReference>
<evidence type="ECO:0000256" key="14">
    <source>
        <dbReference type="ARBA" id="ARBA00023212"/>
    </source>
</evidence>
<dbReference type="CDD" id="cd01372">
    <property type="entry name" value="KISc_KIF4"/>
    <property type="match status" value="1"/>
</dbReference>
<evidence type="ECO:0000256" key="10">
    <source>
        <dbReference type="ARBA" id="ARBA00023014"/>
    </source>
</evidence>
<evidence type="ECO:0000256" key="13">
    <source>
        <dbReference type="ARBA" id="ARBA00023175"/>
    </source>
</evidence>
<comment type="cofactor">
    <cofactor evidence="1">
        <name>[4Fe-4S] cluster</name>
        <dbReference type="ChEBI" id="CHEBI:49883"/>
    </cofactor>
</comment>
<dbReference type="OMA" id="GDMGHTT"/>
<evidence type="ECO:0000256" key="19">
    <source>
        <dbReference type="SAM" id="MobiDB-lite"/>
    </source>
</evidence>
<evidence type="ECO:0000256" key="1">
    <source>
        <dbReference type="ARBA" id="ARBA00001966"/>
    </source>
</evidence>
<comment type="cofactor">
    <cofactor evidence="16">
        <name>[2Fe-2S] cluster</name>
        <dbReference type="ChEBI" id="CHEBI:190135"/>
    </cofactor>
</comment>
<feature type="coiled-coil region" evidence="18">
    <location>
        <begin position="759"/>
        <end position="848"/>
    </location>
</feature>
<keyword evidence="14" id="KW-0206">Cytoskeleton</keyword>
<dbReference type="Gene3D" id="3.40.850.10">
    <property type="entry name" value="Kinesin motor domain"/>
    <property type="match status" value="1"/>
</dbReference>
<dbReference type="InParanoid" id="F6Z2U1"/>
<reference evidence="22" key="4">
    <citation type="submission" date="2025-09" db="UniProtKB">
        <authorList>
            <consortium name="Ensembl"/>
        </authorList>
    </citation>
    <scope>IDENTIFICATION</scope>
</reference>
<dbReference type="GO" id="GO:0051231">
    <property type="term" value="P:spindle elongation"/>
    <property type="evidence" value="ECO:0000318"/>
    <property type="project" value="GO_Central"/>
</dbReference>
<feature type="domain" description="Kinesin motor" evidence="20">
    <location>
        <begin position="8"/>
        <end position="335"/>
    </location>
</feature>
<evidence type="ECO:0000256" key="4">
    <source>
        <dbReference type="ARBA" id="ARBA00022490"/>
    </source>
</evidence>
<sequence length="1109" mass="127350">MSDAKVIPVRVALRTRPLIQKELDEGSRECLGYVTEANQVIINGNKAFTFDYVFDPKVNQATVYTKSIAPLIDGIFAGYNGTVLAYGQTGSGKTYTMGSAHCVSQTDVTDLTSGVIPRVIKDIFEGIKSRQNFEFLVKVSYVEIYKEDVQDLLCSSRTHQNLNIREKSDGSMQIMGLSEVLVSSPTETLEYMEVGNSARSTGSTAMNSTSSRSHAIFTIVLESRSLSDPDEHTCSKFHLVDLAGSERIKRTKAQGDRLQEGIKINAGLLALGNVISALGEEHSHIPYRVSKLTRLLQDSLGGNSLTVMIACISPAESNVEETLNTLRYADRARKIKNKAVVNRDPQKAELVSLRKEVQQLRLKLLQTQGTTSCVEVAKDSPKTQEKVNKLETEKEQLLKEMQKLVDSNTEMCEKAITVEMIRDELCTKLEALQEEATKVTDDSHNISIMEQELAEEEQKGMLQRFRALRKHLLDMQVYNEILANSISDSVCEQTLTTENKLLDETEAETDKTAKTEHILRTAKLTNQLQDLSKALALKEELAKRMCSNEENMGAIKLEYEARLTKLDKELMDLHNERDGLALALEAAKKSSENKKLSEQRRLRLLELETQIKNLKAEKKEKEKVTKLKVQSDEKIKKLNKEIQSMKTNRVKLMKQIKEESTKYQQWKKAKEREVKQLKEKDRKRQFEIVRLERDFVKQKNVLRRKTEEAAASNKRLKEALSRQQNAAAKRQQSQSRSLDAGSTRMKAWLEEDIEIAVCAKQAKKHYDILVQDLKEVEEELDEVISTESPSKRVRNKYKRRTYTKNENDEVQRRRRELVEECELKKAQMKDLEGKLSAAKDTRNKQQQRLLQITSIAEARSMMKCLHNLVVTSRVEEDDIRTKKISLGTRLQEEQKRNRELEERIEEMMKEHELNITAVEHSNQDKVIFLTTQLNSNATQRPKDLNQSKREEDLASQVQIQAGLIQELLKKEEEYEQLKKEKEQAPTKKKYKKPFNCNKFWNFDPDLLLIELNDSFVKRYSKDLVLRKQNRQKNAPIKEEDLIPSSDEEDEVSDYESDYIPTPILRKTRRRTNKRGCGCKTECAKKICKCKKNKLLCTEKCGCDKTKCKN</sequence>
<evidence type="ECO:0008006" key="24">
    <source>
        <dbReference type="Google" id="ProtNLM"/>
    </source>
</evidence>
<dbReference type="GO" id="GO:0005524">
    <property type="term" value="F:ATP binding"/>
    <property type="evidence" value="ECO:0007669"/>
    <property type="project" value="UniProtKB-UniRule"/>
</dbReference>
<dbReference type="Ensembl" id="ENSCINT00000010489.3">
    <property type="protein sequence ID" value="ENSCINP00000010489.3"/>
    <property type="gene ID" value="ENSCING00000005085.3"/>
</dbReference>
<dbReference type="InterPro" id="IPR027417">
    <property type="entry name" value="P-loop_NTPase"/>
</dbReference>
<evidence type="ECO:0000256" key="18">
    <source>
        <dbReference type="SAM" id="Coils"/>
    </source>
</evidence>
<evidence type="ECO:0000313" key="23">
    <source>
        <dbReference type="Proteomes" id="UP000008144"/>
    </source>
</evidence>
<keyword evidence="6" id="KW-0479">Metal-binding</keyword>
<dbReference type="GO" id="GO:0007018">
    <property type="term" value="P:microtubule-based movement"/>
    <property type="evidence" value="ECO:0007669"/>
    <property type="project" value="InterPro"/>
</dbReference>
<dbReference type="EMBL" id="EAAA01001172">
    <property type="status" value="NOT_ANNOTATED_CDS"/>
    <property type="molecule type" value="Genomic_DNA"/>
</dbReference>
<dbReference type="GO" id="GO:0008017">
    <property type="term" value="F:microtubule binding"/>
    <property type="evidence" value="ECO:0007669"/>
    <property type="project" value="InterPro"/>
</dbReference>
<accession>F6Z2U1</accession>
<keyword evidence="8 17" id="KW-0067">ATP-binding</keyword>
<dbReference type="GO" id="GO:0005874">
    <property type="term" value="C:microtubule"/>
    <property type="evidence" value="ECO:0007669"/>
    <property type="project" value="UniProtKB-KW"/>
</dbReference>
<reference evidence="22" key="3">
    <citation type="submission" date="2025-08" db="UniProtKB">
        <authorList>
            <consortium name="Ensembl"/>
        </authorList>
    </citation>
    <scope>IDENTIFICATION</scope>
</reference>
<evidence type="ECO:0000256" key="7">
    <source>
        <dbReference type="ARBA" id="ARBA00022741"/>
    </source>
</evidence>
<dbReference type="AlphaFoldDB" id="F6Z2U1"/>
<evidence type="ECO:0000256" key="6">
    <source>
        <dbReference type="ARBA" id="ARBA00022723"/>
    </source>
</evidence>
<dbReference type="STRING" id="7719.ENSCINP00000010489"/>
<dbReference type="HOGENOM" id="CLU_001485_4_1_1"/>
<evidence type="ECO:0000256" key="3">
    <source>
        <dbReference type="ARBA" id="ARBA00004245"/>
    </source>
</evidence>
<evidence type="ECO:0000256" key="16">
    <source>
        <dbReference type="ARBA" id="ARBA00034078"/>
    </source>
</evidence>
<dbReference type="GO" id="GO:0007052">
    <property type="term" value="P:mitotic spindle organization"/>
    <property type="evidence" value="ECO:0000318"/>
    <property type="project" value="GO_Central"/>
</dbReference>
<evidence type="ECO:0000256" key="17">
    <source>
        <dbReference type="PROSITE-ProRule" id="PRU00283"/>
    </source>
</evidence>
<dbReference type="SUPFAM" id="SSF52540">
    <property type="entry name" value="P-loop containing nucleoside triphosphate hydrolases"/>
    <property type="match status" value="1"/>
</dbReference>
<feature type="coiled-coil region" evidence="18">
    <location>
        <begin position="883"/>
        <end position="910"/>
    </location>
</feature>
<dbReference type="PROSITE" id="PS50067">
    <property type="entry name" value="KINESIN_MOTOR_2"/>
    <property type="match status" value="1"/>
</dbReference>
<dbReference type="GO" id="GO:0005875">
    <property type="term" value="C:microtubule associated complex"/>
    <property type="evidence" value="ECO:0000318"/>
    <property type="project" value="GO_Central"/>
</dbReference>
<dbReference type="GO" id="GO:0005634">
    <property type="term" value="C:nucleus"/>
    <property type="evidence" value="ECO:0007669"/>
    <property type="project" value="UniProtKB-SubCell"/>
</dbReference>
<keyword evidence="5" id="KW-0493">Microtubule</keyword>
<keyword evidence="13 17" id="KW-0505">Motor protein</keyword>
<evidence type="ECO:0000256" key="11">
    <source>
        <dbReference type="ARBA" id="ARBA00023054"/>
    </source>
</evidence>
<keyword evidence="9" id="KW-0408">Iron</keyword>
<dbReference type="InterPro" id="IPR005172">
    <property type="entry name" value="CRC"/>
</dbReference>
<dbReference type="PROSITE" id="PS00411">
    <property type="entry name" value="KINESIN_MOTOR_1"/>
    <property type="match status" value="1"/>
</dbReference>
<proteinExistence type="inferred from homology"/>
<dbReference type="GO" id="GO:0005829">
    <property type="term" value="C:cytosol"/>
    <property type="evidence" value="ECO:0007669"/>
    <property type="project" value="UniProtKB-ARBA"/>
</dbReference>
<dbReference type="InterPro" id="IPR001752">
    <property type="entry name" value="Kinesin_motor_dom"/>
</dbReference>
<evidence type="ECO:0000256" key="5">
    <source>
        <dbReference type="ARBA" id="ARBA00022701"/>
    </source>
</evidence>